<name>A0A1C3E9M2_9PLAN</name>
<proteinExistence type="predicted"/>
<sequence>MEQAGHQFPEGLIYSRATPEQLEFPKLLVSHSFSSANGSFQMISRQRLRIFCQARERLFCLKRSLTIQAAPRVFST</sequence>
<dbReference type="AlphaFoldDB" id="A0A1C3E9M2"/>
<evidence type="ECO:0000313" key="2">
    <source>
        <dbReference type="Proteomes" id="UP000094828"/>
    </source>
</evidence>
<evidence type="ECO:0000313" key="1">
    <source>
        <dbReference type="EMBL" id="ODA29942.1"/>
    </source>
</evidence>
<protein>
    <submittedName>
        <fullName evidence="1">Uncharacterized protein</fullName>
    </submittedName>
</protein>
<comment type="caution">
    <text evidence="1">The sequence shown here is derived from an EMBL/GenBank/DDBJ whole genome shotgun (WGS) entry which is preliminary data.</text>
</comment>
<organism evidence="1 2">
    <name type="scientific">Planctopirus hydrillae</name>
    <dbReference type="NCBI Taxonomy" id="1841610"/>
    <lineage>
        <taxon>Bacteria</taxon>
        <taxon>Pseudomonadati</taxon>
        <taxon>Planctomycetota</taxon>
        <taxon>Planctomycetia</taxon>
        <taxon>Planctomycetales</taxon>
        <taxon>Planctomycetaceae</taxon>
        <taxon>Planctopirus</taxon>
    </lineage>
</organism>
<accession>A0A1C3E9M2</accession>
<dbReference type="EMBL" id="LYDR01000116">
    <property type="protein sequence ID" value="ODA29942.1"/>
    <property type="molecule type" value="Genomic_DNA"/>
</dbReference>
<gene>
    <name evidence="1" type="ORF">A6X21_06260</name>
</gene>
<dbReference type="Proteomes" id="UP000094828">
    <property type="component" value="Unassembled WGS sequence"/>
</dbReference>
<keyword evidence="2" id="KW-1185">Reference proteome</keyword>
<reference evidence="1 2" key="1">
    <citation type="submission" date="2016-05" db="EMBL/GenBank/DDBJ databases">
        <title>Genomic and physiological characterization of Planctopirus sp. isolated from fresh water lake.</title>
        <authorList>
            <person name="Subhash Y."/>
            <person name="Ramana C."/>
        </authorList>
    </citation>
    <scope>NUCLEOTIDE SEQUENCE [LARGE SCALE GENOMIC DNA]</scope>
    <source>
        <strain evidence="1 2">JC280</strain>
    </source>
</reference>